<dbReference type="EMBL" id="CM042040">
    <property type="protein sequence ID" value="KAI3716430.1"/>
    <property type="molecule type" value="Genomic_DNA"/>
</dbReference>
<organism evidence="1 2">
    <name type="scientific">Smallanthus sonchifolius</name>
    <dbReference type="NCBI Taxonomy" id="185202"/>
    <lineage>
        <taxon>Eukaryota</taxon>
        <taxon>Viridiplantae</taxon>
        <taxon>Streptophyta</taxon>
        <taxon>Embryophyta</taxon>
        <taxon>Tracheophyta</taxon>
        <taxon>Spermatophyta</taxon>
        <taxon>Magnoliopsida</taxon>
        <taxon>eudicotyledons</taxon>
        <taxon>Gunneridae</taxon>
        <taxon>Pentapetalae</taxon>
        <taxon>asterids</taxon>
        <taxon>campanulids</taxon>
        <taxon>Asterales</taxon>
        <taxon>Asteraceae</taxon>
        <taxon>Asteroideae</taxon>
        <taxon>Heliantheae alliance</taxon>
        <taxon>Millerieae</taxon>
        <taxon>Smallanthus</taxon>
    </lineage>
</organism>
<evidence type="ECO:0000313" key="2">
    <source>
        <dbReference type="Proteomes" id="UP001056120"/>
    </source>
</evidence>
<evidence type="ECO:0000313" key="1">
    <source>
        <dbReference type="EMBL" id="KAI3716430.1"/>
    </source>
</evidence>
<proteinExistence type="predicted"/>
<sequence>MNLKTCHLYDVLYHNSIKALELDFPLKSPGKYVLIVGSCNGLLCMAIEEDILIWNPSTRKSIILPYPAHQSHYLLSMLCGFGYEESANDYKVVEISYMFKGIPKYETIVKIYSLRDGNWKKIGAFPPHDDTLVDFGKFLNGALHWAARKDFGPSYSWTIVCLDLAKETWGEVLQPVYDEGDKDLTLGSLREWLCVLCNYHGFHVDLWVMKVYGVRDSWTKLVSIPYLTDPGRDQFSVPLCISNDGKVLLRFRSTLIVYDSQNSSFSGIQNFDKNVEAYTFVESLVSPDVPIGSWR</sequence>
<gene>
    <name evidence="1" type="ORF">L1987_67303</name>
</gene>
<reference evidence="2" key="1">
    <citation type="journal article" date="2022" name="Mol. Ecol. Resour.">
        <title>The genomes of chicory, endive, great burdock and yacon provide insights into Asteraceae palaeo-polyploidization history and plant inulin production.</title>
        <authorList>
            <person name="Fan W."/>
            <person name="Wang S."/>
            <person name="Wang H."/>
            <person name="Wang A."/>
            <person name="Jiang F."/>
            <person name="Liu H."/>
            <person name="Zhao H."/>
            <person name="Xu D."/>
            <person name="Zhang Y."/>
        </authorList>
    </citation>
    <scope>NUCLEOTIDE SEQUENCE [LARGE SCALE GENOMIC DNA]</scope>
    <source>
        <strain evidence="2">cv. Yunnan</strain>
    </source>
</reference>
<reference evidence="1 2" key="2">
    <citation type="journal article" date="2022" name="Mol. Ecol. Resour.">
        <title>The genomes of chicory, endive, great burdock and yacon provide insights into Asteraceae paleo-polyploidization history and plant inulin production.</title>
        <authorList>
            <person name="Fan W."/>
            <person name="Wang S."/>
            <person name="Wang H."/>
            <person name="Wang A."/>
            <person name="Jiang F."/>
            <person name="Liu H."/>
            <person name="Zhao H."/>
            <person name="Xu D."/>
            <person name="Zhang Y."/>
        </authorList>
    </citation>
    <scope>NUCLEOTIDE SEQUENCE [LARGE SCALE GENOMIC DNA]</scope>
    <source>
        <strain evidence="2">cv. Yunnan</strain>
        <tissue evidence="1">Leaves</tissue>
    </source>
</reference>
<protein>
    <submittedName>
        <fullName evidence="1">Uncharacterized protein</fullName>
    </submittedName>
</protein>
<name>A0ACB9B3B8_9ASTR</name>
<comment type="caution">
    <text evidence="1">The sequence shown here is derived from an EMBL/GenBank/DDBJ whole genome shotgun (WGS) entry which is preliminary data.</text>
</comment>
<keyword evidence="2" id="KW-1185">Reference proteome</keyword>
<accession>A0ACB9B3B8</accession>
<dbReference type="Proteomes" id="UP001056120">
    <property type="component" value="Linkage Group LG23"/>
</dbReference>